<dbReference type="AntiFam" id="ANF00266">
    <property type="entry name" value="DNA repeat translations related to WP_020751851.1"/>
</dbReference>
<reference evidence="2 3" key="1">
    <citation type="submission" date="2019-04" db="EMBL/GenBank/DDBJ databases">
        <title>Genome Announcement to Ensure Probiotic Safety of Lactobacillus rhamnosus UBLR-58.</title>
        <authorList>
            <person name="Sulthana A."/>
            <person name="Lakshmi S.G."/>
            <person name="Madempudi R.S."/>
        </authorList>
    </citation>
    <scope>NUCLEOTIDE SEQUENCE [LARGE SCALE GENOMIC DNA]</scope>
    <source>
        <strain evidence="2 3">UBLR-58</strain>
    </source>
</reference>
<accession>A0AB74IDX2</accession>
<name>A0AB74IDX2_LACRH</name>
<sequence>MFWFMPITRSPAQKPAHKDLGRNDQTRVITPKAAYAPVSNRAGSRSPSYFQSPL</sequence>
<evidence type="ECO:0000313" key="3">
    <source>
        <dbReference type="Proteomes" id="UP000307517"/>
    </source>
</evidence>
<evidence type="ECO:0000256" key="1">
    <source>
        <dbReference type="SAM" id="MobiDB-lite"/>
    </source>
</evidence>
<feature type="compositionally biased region" description="Polar residues" evidence="1">
    <location>
        <begin position="41"/>
        <end position="54"/>
    </location>
</feature>
<dbReference type="NCBIfam" id="NF040509">
    <property type="entry name" value="Lacto_palin_RPT"/>
    <property type="match status" value="1"/>
</dbReference>
<feature type="region of interest" description="Disordered" evidence="1">
    <location>
        <begin position="1"/>
        <end position="22"/>
    </location>
</feature>
<comment type="caution">
    <text evidence="2">The sequence shown here is derived from an EMBL/GenBank/DDBJ whole genome shotgun (WGS) entry which is preliminary data.</text>
</comment>
<dbReference type="EMBL" id="SSHM01000001">
    <property type="protein sequence ID" value="THC80768.1"/>
    <property type="molecule type" value="Genomic_DNA"/>
</dbReference>
<dbReference type="Proteomes" id="UP000307517">
    <property type="component" value="Unassembled WGS sequence"/>
</dbReference>
<evidence type="ECO:0000313" key="2">
    <source>
        <dbReference type="EMBL" id="THC80768.1"/>
    </source>
</evidence>
<gene>
    <name evidence="2" type="ORF">E6L36_10420</name>
</gene>
<feature type="region of interest" description="Disordered" evidence="1">
    <location>
        <begin position="35"/>
        <end position="54"/>
    </location>
</feature>
<dbReference type="AlphaFoldDB" id="A0AB74IDX2"/>
<proteinExistence type="predicted"/>
<organism evidence="2 3">
    <name type="scientific">Lacticaseibacillus rhamnosus</name>
    <name type="common">Lactobacillus rhamnosus</name>
    <dbReference type="NCBI Taxonomy" id="47715"/>
    <lineage>
        <taxon>Bacteria</taxon>
        <taxon>Bacillati</taxon>
        <taxon>Bacillota</taxon>
        <taxon>Bacilli</taxon>
        <taxon>Lactobacillales</taxon>
        <taxon>Lactobacillaceae</taxon>
        <taxon>Lacticaseibacillus</taxon>
    </lineage>
</organism>
<protein>
    <submittedName>
        <fullName evidence="2">Acetyltransferase</fullName>
    </submittedName>
</protein>